<evidence type="ECO:0000313" key="3">
    <source>
        <dbReference type="Proteomes" id="UP000245771"/>
    </source>
</evidence>
<evidence type="ECO:0000313" key="2">
    <source>
        <dbReference type="EMBL" id="PWN37742.1"/>
    </source>
</evidence>
<dbReference type="RefSeq" id="XP_025358044.1">
    <property type="nucleotide sequence ID" value="XM_025497576.1"/>
</dbReference>
<name>A0A316VJE6_9BASI</name>
<dbReference type="InParanoid" id="A0A316VJE6"/>
<dbReference type="GeneID" id="37019357"/>
<feature type="signal peptide" evidence="1">
    <location>
        <begin position="1"/>
        <end position="20"/>
    </location>
</feature>
<organism evidence="2 3">
    <name type="scientific">Meira miltonrushii</name>
    <dbReference type="NCBI Taxonomy" id="1280837"/>
    <lineage>
        <taxon>Eukaryota</taxon>
        <taxon>Fungi</taxon>
        <taxon>Dikarya</taxon>
        <taxon>Basidiomycota</taxon>
        <taxon>Ustilaginomycotina</taxon>
        <taxon>Exobasidiomycetes</taxon>
        <taxon>Exobasidiales</taxon>
        <taxon>Brachybasidiaceae</taxon>
        <taxon>Meira</taxon>
    </lineage>
</organism>
<dbReference type="Proteomes" id="UP000245771">
    <property type="component" value="Unassembled WGS sequence"/>
</dbReference>
<keyword evidence="1" id="KW-0732">Signal</keyword>
<dbReference type="AlphaFoldDB" id="A0A316VJE6"/>
<dbReference type="EMBL" id="KZ819602">
    <property type="protein sequence ID" value="PWN37742.1"/>
    <property type="molecule type" value="Genomic_DNA"/>
</dbReference>
<gene>
    <name evidence="2" type="ORF">FA14DRAFT_153101</name>
</gene>
<keyword evidence="3" id="KW-1185">Reference proteome</keyword>
<protein>
    <submittedName>
        <fullName evidence="2">Uncharacterized protein</fullName>
    </submittedName>
</protein>
<accession>A0A316VJE6</accession>
<reference evidence="2 3" key="1">
    <citation type="journal article" date="2018" name="Mol. Biol. Evol.">
        <title>Broad Genomic Sampling Reveals a Smut Pathogenic Ancestry of the Fungal Clade Ustilaginomycotina.</title>
        <authorList>
            <person name="Kijpornyongpan T."/>
            <person name="Mondo S.J."/>
            <person name="Barry K."/>
            <person name="Sandor L."/>
            <person name="Lee J."/>
            <person name="Lipzen A."/>
            <person name="Pangilinan J."/>
            <person name="LaButti K."/>
            <person name="Hainaut M."/>
            <person name="Henrissat B."/>
            <person name="Grigoriev I.V."/>
            <person name="Spatafora J.W."/>
            <person name="Aime M.C."/>
        </authorList>
    </citation>
    <scope>NUCLEOTIDE SEQUENCE [LARGE SCALE GENOMIC DNA]</scope>
    <source>
        <strain evidence="2 3">MCA 3882</strain>
    </source>
</reference>
<proteinExistence type="predicted"/>
<feature type="chain" id="PRO_5016300374" evidence="1">
    <location>
        <begin position="21"/>
        <end position="310"/>
    </location>
</feature>
<evidence type="ECO:0000256" key="1">
    <source>
        <dbReference type="SAM" id="SignalP"/>
    </source>
</evidence>
<sequence length="310" mass="35557">MLSKKYATFVLFAMLGYAKAFPVLPMHFFLPHHDELDEFGAPVHHLHDDLYADDVDHDDHNMHDHDFNPAYDYYMDHDNYDHDYSAPVHDPSVHTDHAYYSHSYGIEPSVNAIELDVNAHQDRHHLAEMARESMFANSKASHGFDATMDFLDGVHHDHLHHDHRKDGHHASVHGVKEHLYNDHHHPHHAYKGQNGAYDQLYDEHHYPLEHHQDHVADPHSFDWFHQNVHGSNDVHEAQHRFVKRDLASESEIASASHPLAKDDLIHKDLQKNDTSSSTKVALASTLIGASPNPLATKIHHASSQRPNKTL</sequence>